<dbReference type="PANTHER" id="PTHR31672:SF13">
    <property type="entry name" value="F-BOX PROTEIN CPR30-LIKE"/>
    <property type="match status" value="1"/>
</dbReference>
<gene>
    <name evidence="2" type="ORF">Tci_255024</name>
</gene>
<evidence type="ECO:0000259" key="1">
    <source>
        <dbReference type="Pfam" id="PF08268"/>
    </source>
</evidence>
<dbReference type="NCBIfam" id="TIGR01640">
    <property type="entry name" value="F_box_assoc_1"/>
    <property type="match status" value="1"/>
</dbReference>
<protein>
    <recommendedName>
        <fullName evidence="1">F-box associated beta-propeller type 3 domain-containing protein</fullName>
    </recommendedName>
</protein>
<dbReference type="InterPro" id="IPR013187">
    <property type="entry name" value="F-box-assoc_dom_typ3"/>
</dbReference>
<dbReference type="InterPro" id="IPR050796">
    <property type="entry name" value="SCF_F-box_component"/>
</dbReference>
<dbReference type="Pfam" id="PF08268">
    <property type="entry name" value="FBA_3"/>
    <property type="match status" value="1"/>
</dbReference>
<evidence type="ECO:0000313" key="2">
    <source>
        <dbReference type="EMBL" id="GEW83048.1"/>
    </source>
</evidence>
<dbReference type="EMBL" id="BKCJ010075962">
    <property type="protein sequence ID" value="GEW83048.1"/>
    <property type="molecule type" value="Genomic_DNA"/>
</dbReference>
<proteinExistence type="predicted"/>
<feature type="domain" description="F-box associated beta-propeller type 3" evidence="1">
    <location>
        <begin position="14"/>
        <end position="212"/>
    </location>
</feature>
<comment type="caution">
    <text evidence="2">The sequence shown here is derived from an EMBL/GenBank/DDBJ whole genome shotgun (WGS) entry which is preliminary data.</text>
</comment>
<reference evidence="2" key="1">
    <citation type="journal article" date="2019" name="Sci. Rep.">
        <title>Draft genome of Tanacetum cinerariifolium, the natural source of mosquito coil.</title>
        <authorList>
            <person name="Yamashiro T."/>
            <person name="Shiraishi A."/>
            <person name="Satake H."/>
            <person name="Nakayama K."/>
        </authorList>
    </citation>
    <scope>NUCLEOTIDE SEQUENCE</scope>
</reference>
<dbReference type="AlphaFoldDB" id="A0A699H2I5"/>
<name>A0A699H2I5_TANCI</name>
<accession>A0A699H2I5</accession>
<sequence>MATLTHETSWFSHIVLYNPSTGKSCRVRDPNSSSCSVYGFAYGKTLCDLKIVRFRKDKGCKNCDVLSVKTSTWSTSEITIPDTIFYEDKNVGTFLNGFLYWLASTKIVVLNIKKIDVVLEINLPNPRSYTNSHLGTLHGRLCMITDTNNILDSGHDLWVMKEQGVEKSWSKVCSFTFGLGVDHITDHHYRILNIMDDGRIIIVDTSSNLIIYNTLKRSYKKLNAI</sequence>
<dbReference type="PANTHER" id="PTHR31672">
    <property type="entry name" value="BNACNNG10540D PROTEIN"/>
    <property type="match status" value="1"/>
</dbReference>
<organism evidence="2">
    <name type="scientific">Tanacetum cinerariifolium</name>
    <name type="common">Dalmatian daisy</name>
    <name type="synonym">Chrysanthemum cinerariifolium</name>
    <dbReference type="NCBI Taxonomy" id="118510"/>
    <lineage>
        <taxon>Eukaryota</taxon>
        <taxon>Viridiplantae</taxon>
        <taxon>Streptophyta</taxon>
        <taxon>Embryophyta</taxon>
        <taxon>Tracheophyta</taxon>
        <taxon>Spermatophyta</taxon>
        <taxon>Magnoliopsida</taxon>
        <taxon>eudicotyledons</taxon>
        <taxon>Gunneridae</taxon>
        <taxon>Pentapetalae</taxon>
        <taxon>asterids</taxon>
        <taxon>campanulids</taxon>
        <taxon>Asterales</taxon>
        <taxon>Asteraceae</taxon>
        <taxon>Asteroideae</taxon>
        <taxon>Anthemideae</taxon>
        <taxon>Anthemidinae</taxon>
        <taxon>Tanacetum</taxon>
    </lineage>
</organism>
<dbReference type="InterPro" id="IPR017451">
    <property type="entry name" value="F-box-assoc_interact_dom"/>
</dbReference>